<feature type="transmembrane region" description="Helical" evidence="1">
    <location>
        <begin position="226"/>
        <end position="247"/>
    </location>
</feature>
<evidence type="ECO:0000259" key="2">
    <source>
        <dbReference type="SMART" id="SM00014"/>
    </source>
</evidence>
<name>A0A4D6HKD3_9EURY</name>
<sequence>MGTSTVERVFFDESTNEAIRDALPEAGITFFEYVTHLGDGALLIVFATLLYWFGADSRREQRALVIAIGLGALAISAGMKGIFLRPRPELAAGYGGYSFPSAHAMGAAAFYGALAVVADTGTRLQRYVVAGTVIGLVAFSRVVIGVHFVGDVVVGVAIGLAFVALVAHDRTSEPDFIFAIAAVIAILSFILGSREFTAMTIGATIGATIAWQYVKALSPQPRGAAILLLGYLCLPIVIGLRAVPVFWPDHVLVSVLEVIGYAVVTAAALVVPVVAERMNDWQPVEWLQARLPFSGRTIDPDQVPGSAGD</sequence>
<dbReference type="EMBL" id="CP031305">
    <property type="protein sequence ID" value="QCC54409.1"/>
    <property type="molecule type" value="Genomic_DNA"/>
</dbReference>
<organism evidence="3 4">
    <name type="scientific">Natronorubrum bangense</name>
    <dbReference type="NCBI Taxonomy" id="61858"/>
    <lineage>
        <taxon>Archaea</taxon>
        <taxon>Methanobacteriati</taxon>
        <taxon>Methanobacteriota</taxon>
        <taxon>Stenosarchaea group</taxon>
        <taxon>Halobacteria</taxon>
        <taxon>Halobacteriales</taxon>
        <taxon>Natrialbaceae</taxon>
        <taxon>Natronorubrum</taxon>
    </lineage>
</organism>
<dbReference type="PANTHER" id="PTHR14969:SF13">
    <property type="entry name" value="AT30094P"/>
    <property type="match status" value="1"/>
</dbReference>
<dbReference type="InterPro" id="IPR000326">
    <property type="entry name" value="PAP2/HPO"/>
</dbReference>
<keyword evidence="1" id="KW-0812">Transmembrane</keyword>
<feature type="transmembrane region" description="Helical" evidence="1">
    <location>
        <begin position="174"/>
        <end position="191"/>
    </location>
</feature>
<feature type="transmembrane region" description="Helical" evidence="1">
    <location>
        <begin position="96"/>
        <end position="117"/>
    </location>
</feature>
<reference evidence="3 4" key="1">
    <citation type="journal article" date="2019" name="Nat. Commun.">
        <title>A new type of DNA phosphorothioation-based antiviral system in archaea.</title>
        <authorList>
            <person name="Xiong L."/>
            <person name="Liu S."/>
            <person name="Chen S."/>
            <person name="Xiao Y."/>
            <person name="Zhu B."/>
            <person name="Gao Y."/>
            <person name="Zhang Y."/>
            <person name="Chen B."/>
            <person name="Luo J."/>
            <person name="Deng Z."/>
            <person name="Chen X."/>
            <person name="Wang L."/>
            <person name="Chen S."/>
        </authorList>
    </citation>
    <scope>NUCLEOTIDE SEQUENCE [LARGE SCALE GENOMIC DNA]</scope>
    <source>
        <strain evidence="3 4">JCM 10635</strain>
    </source>
</reference>
<dbReference type="InterPro" id="IPR036938">
    <property type="entry name" value="PAP2/HPO_sf"/>
</dbReference>
<feature type="transmembrane region" description="Helical" evidence="1">
    <location>
        <begin position="64"/>
        <end position="84"/>
    </location>
</feature>
<evidence type="ECO:0000256" key="1">
    <source>
        <dbReference type="SAM" id="Phobius"/>
    </source>
</evidence>
<feature type="domain" description="Phosphatidic acid phosphatase type 2/haloperoxidase" evidence="2">
    <location>
        <begin position="63"/>
        <end position="167"/>
    </location>
</feature>
<dbReference type="RefSeq" id="WP_006065177.1">
    <property type="nucleotide sequence ID" value="NZ_CP031305.1"/>
</dbReference>
<dbReference type="GeneID" id="39851163"/>
<protein>
    <submittedName>
        <fullName evidence="3">PAP2 family protein</fullName>
    </submittedName>
</protein>
<evidence type="ECO:0000313" key="3">
    <source>
        <dbReference type="EMBL" id="QCC54409.1"/>
    </source>
</evidence>
<gene>
    <name evidence="3" type="ORF">DV706_07860</name>
</gene>
<feature type="transmembrane region" description="Helical" evidence="1">
    <location>
        <begin position="33"/>
        <end position="52"/>
    </location>
</feature>
<dbReference type="SUPFAM" id="SSF48317">
    <property type="entry name" value="Acid phosphatase/Vanadium-dependent haloperoxidase"/>
    <property type="match status" value="1"/>
</dbReference>
<keyword evidence="1" id="KW-1133">Transmembrane helix</keyword>
<dbReference type="Gene3D" id="1.20.144.10">
    <property type="entry name" value="Phosphatidic acid phosphatase type 2/haloperoxidase"/>
    <property type="match status" value="1"/>
</dbReference>
<proteinExistence type="predicted"/>
<dbReference type="PANTHER" id="PTHR14969">
    <property type="entry name" value="SPHINGOSINE-1-PHOSPHATE PHOSPHOHYDROLASE"/>
    <property type="match status" value="1"/>
</dbReference>
<keyword evidence="1" id="KW-0472">Membrane</keyword>
<dbReference type="SMART" id="SM00014">
    <property type="entry name" value="acidPPc"/>
    <property type="match status" value="1"/>
</dbReference>
<accession>A0A4D6HKD3</accession>
<dbReference type="CDD" id="cd03392">
    <property type="entry name" value="PAP2_like_2"/>
    <property type="match status" value="1"/>
</dbReference>
<dbReference type="AlphaFoldDB" id="A0A4D6HKD3"/>
<dbReference type="KEGG" id="nbg:DV706_07860"/>
<dbReference type="Proteomes" id="UP000296822">
    <property type="component" value="Chromosome"/>
</dbReference>
<dbReference type="Pfam" id="PF01569">
    <property type="entry name" value="PAP2"/>
    <property type="match status" value="1"/>
</dbReference>
<feature type="transmembrane region" description="Helical" evidence="1">
    <location>
        <begin position="253"/>
        <end position="275"/>
    </location>
</feature>
<evidence type="ECO:0000313" key="4">
    <source>
        <dbReference type="Proteomes" id="UP000296822"/>
    </source>
</evidence>
<feature type="transmembrane region" description="Helical" evidence="1">
    <location>
        <begin position="148"/>
        <end position="167"/>
    </location>
</feature>